<evidence type="ECO:0000256" key="1">
    <source>
        <dbReference type="SAM" id="MobiDB-lite"/>
    </source>
</evidence>
<comment type="caution">
    <text evidence="2">The sequence shown here is derived from an EMBL/GenBank/DDBJ whole genome shotgun (WGS) entry which is preliminary data.</text>
</comment>
<feature type="region of interest" description="Disordered" evidence="1">
    <location>
        <begin position="1"/>
        <end position="22"/>
    </location>
</feature>
<organism evidence="2 3">
    <name type="scientific">Kitasatospora kifunensis</name>
    <name type="common">Streptomyces kifunensis</name>
    <dbReference type="NCBI Taxonomy" id="58351"/>
    <lineage>
        <taxon>Bacteria</taxon>
        <taxon>Bacillati</taxon>
        <taxon>Actinomycetota</taxon>
        <taxon>Actinomycetes</taxon>
        <taxon>Kitasatosporales</taxon>
        <taxon>Streptomycetaceae</taxon>
        <taxon>Kitasatospora</taxon>
    </lineage>
</organism>
<name>A0A7W7QZK1_KITKI</name>
<keyword evidence="3" id="KW-1185">Reference proteome</keyword>
<evidence type="ECO:0008006" key="4">
    <source>
        <dbReference type="Google" id="ProtNLM"/>
    </source>
</evidence>
<proteinExistence type="predicted"/>
<evidence type="ECO:0000313" key="3">
    <source>
        <dbReference type="Proteomes" id="UP000540506"/>
    </source>
</evidence>
<gene>
    <name evidence="2" type="ORF">FHR34_001423</name>
</gene>
<dbReference type="SUPFAM" id="SSF56059">
    <property type="entry name" value="Glutathione synthetase ATP-binding domain-like"/>
    <property type="match status" value="1"/>
</dbReference>
<dbReference type="AlphaFoldDB" id="A0A7W7QZK1"/>
<evidence type="ECO:0000313" key="2">
    <source>
        <dbReference type="EMBL" id="MBB4922430.1"/>
    </source>
</evidence>
<protein>
    <recommendedName>
        <fullName evidence="4">Glutathionylspermidine synthase pre-ATP-grasp-like domain-containing protein</fullName>
    </recommendedName>
</protein>
<dbReference type="Proteomes" id="UP000540506">
    <property type="component" value="Unassembled WGS sequence"/>
</dbReference>
<dbReference type="EMBL" id="JACHJV010000001">
    <property type="protein sequence ID" value="MBB4922430.1"/>
    <property type="molecule type" value="Genomic_DNA"/>
</dbReference>
<accession>A0A7W7QZK1</accession>
<dbReference type="RefSeq" id="WP_184934605.1">
    <property type="nucleotide sequence ID" value="NZ_JACHJV010000001.1"/>
</dbReference>
<sequence length="447" mass="48171">MSVPQAARPWFGDRSAPPETGVSPERTAEILREAQDGLPVVDGSVALQPLLVPLANYRELLSAATAVLALLRRTVAELAPDSKGRMAALGVDPADCPRLTDDDAFELRHCADLARADVVIGPDGPKFIEFNVSAAFGGMVHFETHHRAWRRIAALSGMPAPIGVDPYARLAALVERLCGELDVPPSLAMIDLVGEGYPETAPRLFELQVDLLRSHGVHAESVPLDRLADDLHLPGGPRHRLGLAQYSEQDARALGVSSAPALAAQQAGVTLIPSQSHWLVHSKKVLALTSEGRPWMSEQDRRLAARYLPWSRVVGDREVGWQGRRHQLPELLVRQAERFVLKGASGWSGHEVFFGARTEPGAWADLVQQAVRTGYFVAQEVVHSQPYPLDVMEESGEVVRYTADTVISPFCVGGVGAGCFARFVEANGPGVISAMSKARLGCLLGAA</sequence>
<reference evidence="2 3" key="1">
    <citation type="submission" date="2020-08" db="EMBL/GenBank/DDBJ databases">
        <title>Sequencing the genomes of 1000 actinobacteria strains.</title>
        <authorList>
            <person name="Klenk H.-P."/>
        </authorList>
    </citation>
    <scope>NUCLEOTIDE SEQUENCE [LARGE SCALE GENOMIC DNA]</scope>
    <source>
        <strain evidence="2 3">DSM 41654</strain>
    </source>
</reference>